<dbReference type="GO" id="GO:0004674">
    <property type="term" value="F:protein serine/threonine kinase activity"/>
    <property type="evidence" value="ECO:0007669"/>
    <property type="project" value="UniProtKB-KW"/>
</dbReference>
<keyword evidence="7" id="KW-0418">Kinase</keyword>
<dbReference type="VEuPathDB" id="TrichDB:TVAG_136340"/>
<proteinExistence type="inferred from homology"/>
<dbReference type="PROSITE" id="PS50011">
    <property type="entry name" value="PROTEIN_KINASE_DOM"/>
    <property type="match status" value="1"/>
</dbReference>
<dbReference type="eggNOG" id="KOG0583">
    <property type="taxonomic scope" value="Eukaryota"/>
</dbReference>
<keyword evidence="2 3" id="KW-0067">ATP-binding</keyword>
<evidence type="ECO:0000256" key="4">
    <source>
        <dbReference type="RuleBase" id="RU000304"/>
    </source>
</evidence>
<dbReference type="PROSITE" id="PS00108">
    <property type="entry name" value="PROTEIN_KINASE_ST"/>
    <property type="match status" value="1"/>
</dbReference>
<dbReference type="EMBL" id="DS113207">
    <property type="protein sequence ID" value="EAY19503.1"/>
    <property type="molecule type" value="Genomic_DNA"/>
</dbReference>
<evidence type="ECO:0000259" key="6">
    <source>
        <dbReference type="PROSITE" id="PS50011"/>
    </source>
</evidence>
<dbReference type="InterPro" id="IPR017441">
    <property type="entry name" value="Protein_kinase_ATP_BS"/>
</dbReference>
<keyword evidence="8" id="KW-1185">Reference proteome</keyword>
<dbReference type="PANTHER" id="PTHR24362:SF309">
    <property type="entry name" value="PROTEIN KINASE DOMAIN-CONTAINING PROTEIN"/>
    <property type="match status" value="1"/>
</dbReference>
<dbReference type="FunCoup" id="A2DJB6">
    <property type="interactions" value="26"/>
</dbReference>
<feature type="compositionally biased region" description="Pro residues" evidence="5">
    <location>
        <begin position="347"/>
        <end position="356"/>
    </location>
</feature>
<reference evidence="7" key="1">
    <citation type="submission" date="2006-10" db="EMBL/GenBank/DDBJ databases">
        <authorList>
            <person name="Amadeo P."/>
            <person name="Zhao Q."/>
            <person name="Wortman J."/>
            <person name="Fraser-Liggett C."/>
            <person name="Carlton J."/>
        </authorList>
    </citation>
    <scope>NUCLEOTIDE SEQUENCE</scope>
    <source>
        <strain evidence="7">G3</strain>
    </source>
</reference>
<dbReference type="AlphaFoldDB" id="A2DJB6"/>
<evidence type="ECO:0000256" key="5">
    <source>
        <dbReference type="SAM" id="MobiDB-lite"/>
    </source>
</evidence>
<dbReference type="SMR" id="A2DJB6"/>
<sequence length="356" mass="39780">MIEESDPSNDLDAEITQCLANHGYNLCEWIGGGASSSCFRVFSLQYQDFFVCKIIPRENEFNSELEFLSQLFHPNIIQCYTYFQSPGLHYLILEECTGGNLSDYIRDKGAMNHKTLLKFYYQLLSALEYLHKRNIAHMDIKPANILINKFGNPKLADFGLSHTVKQNKCCSYVGTKIFVAPEVSDTIPYDPMKADIYSLGVTLYTLLTGYDYETMNTVISMYLNMNSIPFPPQTSKILQSIITGCINKNPSERLSIPQLKSLLKDEFENQGVPSVASACGVQTVQGSSGSFRISRKNSTDSPAFGSSIVGSNTFGLLKKPLSRRNVLIPHGKTPPKPLSMLQMSRSPLPPVLWPPE</sequence>
<keyword evidence="1 3" id="KW-0547">Nucleotide-binding</keyword>
<dbReference type="SUPFAM" id="SSF56112">
    <property type="entry name" value="Protein kinase-like (PK-like)"/>
    <property type="match status" value="1"/>
</dbReference>
<dbReference type="VEuPathDB" id="TrichDB:TVAGG3_0543610"/>
<protein>
    <submittedName>
        <fullName evidence="7">TKL family protein kinase</fullName>
    </submittedName>
</protein>
<evidence type="ECO:0000256" key="3">
    <source>
        <dbReference type="PROSITE-ProRule" id="PRU10141"/>
    </source>
</evidence>
<reference evidence="7" key="2">
    <citation type="journal article" date="2007" name="Science">
        <title>Draft genome sequence of the sexually transmitted pathogen Trichomonas vaginalis.</title>
        <authorList>
            <person name="Carlton J.M."/>
            <person name="Hirt R.P."/>
            <person name="Silva J.C."/>
            <person name="Delcher A.L."/>
            <person name="Schatz M."/>
            <person name="Zhao Q."/>
            <person name="Wortman J.R."/>
            <person name="Bidwell S.L."/>
            <person name="Alsmark U.C.M."/>
            <person name="Besteiro S."/>
            <person name="Sicheritz-Ponten T."/>
            <person name="Noel C.J."/>
            <person name="Dacks J.B."/>
            <person name="Foster P.G."/>
            <person name="Simillion C."/>
            <person name="Van de Peer Y."/>
            <person name="Miranda-Saavedra D."/>
            <person name="Barton G.J."/>
            <person name="Westrop G.D."/>
            <person name="Mueller S."/>
            <person name="Dessi D."/>
            <person name="Fiori P.L."/>
            <person name="Ren Q."/>
            <person name="Paulsen I."/>
            <person name="Zhang H."/>
            <person name="Bastida-Corcuera F.D."/>
            <person name="Simoes-Barbosa A."/>
            <person name="Brown M.T."/>
            <person name="Hayes R.D."/>
            <person name="Mukherjee M."/>
            <person name="Okumura C.Y."/>
            <person name="Schneider R."/>
            <person name="Smith A.J."/>
            <person name="Vanacova S."/>
            <person name="Villalvazo M."/>
            <person name="Haas B.J."/>
            <person name="Pertea M."/>
            <person name="Feldblyum T.V."/>
            <person name="Utterback T.R."/>
            <person name="Shu C.L."/>
            <person name="Osoegawa K."/>
            <person name="de Jong P.J."/>
            <person name="Hrdy I."/>
            <person name="Horvathova L."/>
            <person name="Zubacova Z."/>
            <person name="Dolezal P."/>
            <person name="Malik S.B."/>
            <person name="Logsdon J.M. Jr."/>
            <person name="Henze K."/>
            <person name="Gupta A."/>
            <person name="Wang C.C."/>
            <person name="Dunne R.L."/>
            <person name="Upcroft J.A."/>
            <person name="Upcroft P."/>
            <person name="White O."/>
            <person name="Salzberg S.L."/>
            <person name="Tang P."/>
            <person name="Chiu C.-H."/>
            <person name="Lee Y.-S."/>
            <person name="Embley T.M."/>
            <person name="Coombs G.H."/>
            <person name="Mottram J.C."/>
            <person name="Tachezy J."/>
            <person name="Fraser-Liggett C.M."/>
            <person name="Johnson P.J."/>
        </authorList>
    </citation>
    <scope>NUCLEOTIDE SEQUENCE [LARGE SCALE GENOMIC DNA]</scope>
    <source>
        <strain evidence="7">G3</strain>
    </source>
</reference>
<feature type="domain" description="Protein kinase" evidence="6">
    <location>
        <begin position="24"/>
        <end position="268"/>
    </location>
</feature>
<keyword evidence="4" id="KW-0723">Serine/threonine-protein kinase</keyword>
<accession>A2DJB6</accession>
<dbReference type="OrthoDB" id="4062651at2759"/>
<dbReference type="InterPro" id="IPR011009">
    <property type="entry name" value="Kinase-like_dom_sf"/>
</dbReference>
<evidence type="ECO:0000256" key="1">
    <source>
        <dbReference type="ARBA" id="ARBA00022741"/>
    </source>
</evidence>
<organism evidence="7 8">
    <name type="scientific">Trichomonas vaginalis (strain ATCC PRA-98 / G3)</name>
    <dbReference type="NCBI Taxonomy" id="412133"/>
    <lineage>
        <taxon>Eukaryota</taxon>
        <taxon>Metamonada</taxon>
        <taxon>Parabasalia</taxon>
        <taxon>Trichomonadida</taxon>
        <taxon>Trichomonadidae</taxon>
        <taxon>Trichomonas</taxon>
    </lineage>
</organism>
<dbReference type="SMART" id="SM00220">
    <property type="entry name" value="S_TKc"/>
    <property type="match status" value="1"/>
</dbReference>
<dbReference type="Gene3D" id="1.10.510.10">
    <property type="entry name" value="Transferase(Phosphotransferase) domain 1"/>
    <property type="match status" value="1"/>
</dbReference>
<evidence type="ECO:0000256" key="2">
    <source>
        <dbReference type="ARBA" id="ARBA00022840"/>
    </source>
</evidence>
<dbReference type="STRING" id="5722.A2DJB6"/>
<dbReference type="InterPro" id="IPR008271">
    <property type="entry name" value="Ser/Thr_kinase_AS"/>
</dbReference>
<dbReference type="Proteomes" id="UP000001542">
    <property type="component" value="Unassembled WGS sequence"/>
</dbReference>
<evidence type="ECO:0000313" key="8">
    <source>
        <dbReference type="Proteomes" id="UP000001542"/>
    </source>
</evidence>
<dbReference type="Pfam" id="PF00069">
    <property type="entry name" value="Pkinase"/>
    <property type="match status" value="1"/>
</dbReference>
<name>A2DJB6_TRIV3</name>
<comment type="similarity">
    <text evidence="4">Belongs to the protein kinase superfamily.</text>
</comment>
<feature type="binding site" evidence="3">
    <location>
        <position position="53"/>
    </location>
    <ligand>
        <name>ATP</name>
        <dbReference type="ChEBI" id="CHEBI:30616"/>
    </ligand>
</feature>
<dbReference type="KEGG" id="tva:5465031"/>
<dbReference type="InParanoid" id="A2DJB6"/>
<dbReference type="GO" id="GO:0005524">
    <property type="term" value="F:ATP binding"/>
    <property type="evidence" value="ECO:0007669"/>
    <property type="project" value="UniProtKB-UniRule"/>
</dbReference>
<dbReference type="PROSITE" id="PS00107">
    <property type="entry name" value="PROTEIN_KINASE_ATP"/>
    <property type="match status" value="1"/>
</dbReference>
<dbReference type="RefSeq" id="XP_001580489.1">
    <property type="nucleotide sequence ID" value="XM_001580439.1"/>
</dbReference>
<evidence type="ECO:0000313" key="7">
    <source>
        <dbReference type="EMBL" id="EAY19503.1"/>
    </source>
</evidence>
<feature type="region of interest" description="Disordered" evidence="5">
    <location>
        <begin position="329"/>
        <end position="356"/>
    </location>
</feature>
<keyword evidence="7" id="KW-0808">Transferase</keyword>
<dbReference type="InterPro" id="IPR000719">
    <property type="entry name" value="Prot_kinase_dom"/>
</dbReference>
<dbReference type="PANTHER" id="PTHR24362">
    <property type="entry name" value="SERINE/THREONINE-PROTEIN KINASE NEK"/>
    <property type="match status" value="1"/>
</dbReference>
<gene>
    <name evidence="7" type="ORF">TVAG_136340</name>
</gene>